<organism evidence="4 5">
    <name type="scientific">Diaporthe helianthi</name>
    <dbReference type="NCBI Taxonomy" id="158607"/>
    <lineage>
        <taxon>Eukaryota</taxon>
        <taxon>Fungi</taxon>
        <taxon>Dikarya</taxon>
        <taxon>Ascomycota</taxon>
        <taxon>Pezizomycotina</taxon>
        <taxon>Sordariomycetes</taxon>
        <taxon>Sordariomycetidae</taxon>
        <taxon>Diaporthales</taxon>
        <taxon>Diaporthaceae</taxon>
        <taxon>Diaporthe</taxon>
    </lineage>
</organism>
<gene>
    <name evidence="4" type="ORF">DHEL01_v206654</name>
</gene>
<comment type="similarity">
    <text evidence="1">Belongs to the short-chain dehydrogenases/reductases (SDR) family.</text>
</comment>
<protein>
    <submittedName>
        <fullName evidence="4">3-beta-hydroxysteroid dehydrogenase</fullName>
    </submittedName>
</protein>
<proteinExistence type="inferred from homology"/>
<dbReference type="OrthoDB" id="37659at2759"/>
<dbReference type="SUPFAM" id="SSF51735">
    <property type="entry name" value="NAD(P)-binding Rossmann-fold domains"/>
    <property type="match status" value="1"/>
</dbReference>
<reference evidence="4" key="1">
    <citation type="submission" date="2017-09" db="EMBL/GenBank/DDBJ databases">
        <title>Polyketide synthases of a Diaporthe helianthi virulent isolate.</title>
        <authorList>
            <person name="Baroncelli R."/>
        </authorList>
    </citation>
    <scope>NUCLEOTIDE SEQUENCE [LARGE SCALE GENOMIC DNA]</scope>
    <source>
        <strain evidence="4">7/96</strain>
    </source>
</reference>
<dbReference type="PANTHER" id="PTHR44229">
    <property type="entry name" value="15-HYDROXYPROSTAGLANDIN DEHYDROGENASE [NAD(+)]"/>
    <property type="match status" value="1"/>
</dbReference>
<evidence type="ECO:0000256" key="2">
    <source>
        <dbReference type="ARBA" id="ARBA00022857"/>
    </source>
</evidence>
<dbReference type="GO" id="GO:0016616">
    <property type="term" value="F:oxidoreductase activity, acting on the CH-OH group of donors, NAD or NADP as acceptor"/>
    <property type="evidence" value="ECO:0007669"/>
    <property type="project" value="TreeGrafter"/>
</dbReference>
<keyword evidence="3" id="KW-0560">Oxidoreductase</keyword>
<comment type="caution">
    <text evidence="4">The sequence shown here is derived from an EMBL/GenBank/DDBJ whole genome shotgun (WGS) entry which is preliminary data.</text>
</comment>
<keyword evidence="5" id="KW-1185">Reference proteome</keyword>
<evidence type="ECO:0000313" key="4">
    <source>
        <dbReference type="EMBL" id="POS74958.1"/>
    </source>
</evidence>
<keyword evidence="2" id="KW-0521">NADP</keyword>
<dbReference type="Gene3D" id="3.40.50.720">
    <property type="entry name" value="NAD(P)-binding Rossmann-like Domain"/>
    <property type="match status" value="1"/>
</dbReference>
<evidence type="ECO:0000256" key="3">
    <source>
        <dbReference type="ARBA" id="ARBA00023002"/>
    </source>
</evidence>
<dbReference type="InterPro" id="IPR020904">
    <property type="entry name" value="Sc_DH/Rdtase_CS"/>
</dbReference>
<dbReference type="EMBL" id="MAVT02000553">
    <property type="protein sequence ID" value="POS74958.1"/>
    <property type="molecule type" value="Genomic_DNA"/>
</dbReference>
<dbReference type="PRINTS" id="PR00081">
    <property type="entry name" value="GDHRDH"/>
</dbReference>
<dbReference type="PANTHER" id="PTHR44229:SF4">
    <property type="entry name" value="15-HYDROXYPROSTAGLANDIN DEHYDROGENASE [NAD(+)]"/>
    <property type="match status" value="1"/>
</dbReference>
<dbReference type="PROSITE" id="PS00061">
    <property type="entry name" value="ADH_SHORT"/>
    <property type="match status" value="1"/>
</dbReference>
<sequence>MPAEPERVAIITGGAGGMGLAVAQALDARGGWKINLIDIKDEEGKRAADSLSNATYLAAFKSAFVAGNNRLDFLFANAGIMETSNFYEKHDSIDGPPPPNFIALEVNVKGCINAVHVGRHYIDLSPEKGSIVVNASCSSFWPTYFVPVYTASKFGILGFMRCVAHYYKQDGIRINALCPGAVRTSLIPDRAWDQAPADIFTPPELISEVVLKLAEGVEIVNCNGNKATSDELYGKAIVDNGKNIHIQPEPAYCDDIMERTMENSRRGEM</sequence>
<name>A0A2P5HXG5_DIAHE</name>
<dbReference type="STRING" id="158607.A0A2P5HXG5"/>
<accession>A0A2P5HXG5</accession>
<dbReference type="AlphaFoldDB" id="A0A2P5HXG5"/>
<dbReference type="Proteomes" id="UP000094444">
    <property type="component" value="Unassembled WGS sequence"/>
</dbReference>
<dbReference type="InterPro" id="IPR036291">
    <property type="entry name" value="NAD(P)-bd_dom_sf"/>
</dbReference>
<evidence type="ECO:0000313" key="5">
    <source>
        <dbReference type="Proteomes" id="UP000094444"/>
    </source>
</evidence>
<evidence type="ECO:0000256" key="1">
    <source>
        <dbReference type="ARBA" id="ARBA00006484"/>
    </source>
</evidence>
<dbReference type="Pfam" id="PF00106">
    <property type="entry name" value="adh_short"/>
    <property type="match status" value="1"/>
</dbReference>
<dbReference type="InParanoid" id="A0A2P5HXG5"/>
<dbReference type="GO" id="GO:0005737">
    <property type="term" value="C:cytoplasm"/>
    <property type="evidence" value="ECO:0007669"/>
    <property type="project" value="TreeGrafter"/>
</dbReference>
<dbReference type="InterPro" id="IPR002347">
    <property type="entry name" value="SDR_fam"/>
</dbReference>